<dbReference type="AlphaFoldDB" id="A0A517YU31"/>
<dbReference type="SFLD" id="SFLDS00029">
    <property type="entry name" value="Radical_SAM"/>
    <property type="match status" value="1"/>
</dbReference>
<evidence type="ECO:0000256" key="3">
    <source>
        <dbReference type="ARBA" id="ARBA00022485"/>
    </source>
</evidence>
<keyword evidence="10 14" id="KW-0479">Metal-binding</keyword>
<dbReference type="GO" id="GO:0070040">
    <property type="term" value="F:rRNA (adenine(2503)-C2-)-methyltransferase activity"/>
    <property type="evidence" value="ECO:0007669"/>
    <property type="project" value="UniProtKB-UniRule"/>
</dbReference>
<dbReference type="InterPro" id="IPR058240">
    <property type="entry name" value="rSAM_sf"/>
</dbReference>
<feature type="binding site" evidence="14">
    <location>
        <position position="156"/>
    </location>
    <ligand>
        <name>[4Fe-4S] cluster</name>
        <dbReference type="ChEBI" id="CHEBI:49883"/>
        <note>4Fe-4S-S-AdoMet</note>
    </ligand>
</feature>
<feature type="binding site" evidence="14">
    <location>
        <begin position="255"/>
        <end position="257"/>
    </location>
    <ligand>
        <name>S-adenosyl-L-methionine</name>
        <dbReference type="ChEBI" id="CHEBI:59789"/>
    </ligand>
</feature>
<gene>
    <name evidence="14 16" type="primary">rlmN</name>
    <name evidence="16" type="ORF">KS4_18010</name>
</gene>
<keyword evidence="3 14" id="KW-0004">4Fe-4S</keyword>
<feature type="binding site" evidence="14">
    <location>
        <begin position="200"/>
        <end position="201"/>
    </location>
    <ligand>
        <name>S-adenosyl-L-methionine</name>
        <dbReference type="ChEBI" id="CHEBI:59789"/>
    </ligand>
</feature>
<comment type="catalytic activity">
    <reaction evidence="14">
        <text>adenosine(37) in tRNA + 2 reduced [2Fe-2S]-[ferredoxin] + 2 S-adenosyl-L-methionine = 2-methyladenosine(37) in tRNA + 5'-deoxyadenosine + L-methionine + 2 oxidized [2Fe-2S]-[ferredoxin] + S-adenosyl-L-homocysteine</text>
        <dbReference type="Rhea" id="RHEA:43332"/>
        <dbReference type="Rhea" id="RHEA-COMP:10000"/>
        <dbReference type="Rhea" id="RHEA-COMP:10001"/>
        <dbReference type="Rhea" id="RHEA-COMP:10162"/>
        <dbReference type="Rhea" id="RHEA-COMP:10485"/>
        <dbReference type="ChEBI" id="CHEBI:17319"/>
        <dbReference type="ChEBI" id="CHEBI:33737"/>
        <dbReference type="ChEBI" id="CHEBI:33738"/>
        <dbReference type="ChEBI" id="CHEBI:57844"/>
        <dbReference type="ChEBI" id="CHEBI:57856"/>
        <dbReference type="ChEBI" id="CHEBI:59789"/>
        <dbReference type="ChEBI" id="CHEBI:74411"/>
        <dbReference type="ChEBI" id="CHEBI:74497"/>
        <dbReference type="EC" id="2.1.1.192"/>
    </reaction>
</comment>
<dbReference type="GO" id="GO:0005737">
    <property type="term" value="C:cytoplasm"/>
    <property type="evidence" value="ECO:0007669"/>
    <property type="project" value="UniProtKB-SubCell"/>
</dbReference>
<keyword evidence="13 14" id="KW-1015">Disulfide bond</keyword>
<keyword evidence="5 14" id="KW-0698">rRNA processing</keyword>
<evidence type="ECO:0000256" key="12">
    <source>
        <dbReference type="ARBA" id="ARBA00023014"/>
    </source>
</evidence>
<evidence type="ECO:0000256" key="6">
    <source>
        <dbReference type="ARBA" id="ARBA00022603"/>
    </source>
</evidence>
<dbReference type="EMBL" id="CP036425">
    <property type="protein sequence ID" value="QDU33745.1"/>
    <property type="molecule type" value="Genomic_DNA"/>
</dbReference>
<keyword evidence="11 14" id="KW-0408">Iron</keyword>
<dbReference type="SMART" id="SM00729">
    <property type="entry name" value="Elp3"/>
    <property type="match status" value="1"/>
</dbReference>
<keyword evidence="9 14" id="KW-0819">tRNA processing</keyword>
<dbReference type="GO" id="GO:0051539">
    <property type="term" value="F:4 iron, 4 sulfur cluster binding"/>
    <property type="evidence" value="ECO:0007669"/>
    <property type="project" value="UniProtKB-UniRule"/>
</dbReference>
<evidence type="ECO:0000256" key="5">
    <source>
        <dbReference type="ARBA" id="ARBA00022552"/>
    </source>
</evidence>
<feature type="binding site" evidence="14">
    <location>
        <position position="152"/>
    </location>
    <ligand>
        <name>[4Fe-4S] cluster</name>
        <dbReference type="ChEBI" id="CHEBI:49883"/>
        <note>4Fe-4S-S-AdoMet</note>
    </ligand>
</feature>
<dbReference type="SFLD" id="SFLDF00275">
    <property type="entry name" value="adenosine_C2_methyltransferase"/>
    <property type="match status" value="1"/>
</dbReference>
<dbReference type="Gene3D" id="1.10.150.530">
    <property type="match status" value="1"/>
</dbReference>
<dbReference type="GO" id="GO:0046872">
    <property type="term" value="F:metal ion binding"/>
    <property type="evidence" value="ECO:0007669"/>
    <property type="project" value="UniProtKB-KW"/>
</dbReference>
<keyword evidence="8 14" id="KW-0949">S-adenosyl-L-methionine</keyword>
<dbReference type="EC" id="2.1.1.192" evidence="14"/>
<feature type="binding site" evidence="14">
    <location>
        <position position="331"/>
    </location>
    <ligand>
        <name>S-adenosyl-L-methionine</name>
        <dbReference type="ChEBI" id="CHEBI:59789"/>
    </ligand>
</feature>
<feature type="binding site" evidence="14">
    <location>
        <position position="232"/>
    </location>
    <ligand>
        <name>S-adenosyl-L-methionine</name>
        <dbReference type="ChEBI" id="CHEBI:59789"/>
    </ligand>
</feature>
<dbReference type="CDD" id="cd01335">
    <property type="entry name" value="Radical_SAM"/>
    <property type="match status" value="1"/>
</dbReference>
<dbReference type="FunFam" id="3.20.20.70:FF:000014">
    <property type="entry name" value="Probable dual-specificity RNA methyltransferase RlmN"/>
    <property type="match status" value="1"/>
</dbReference>
<dbReference type="Proteomes" id="UP000317369">
    <property type="component" value="Chromosome"/>
</dbReference>
<sequence>MHVYHQCVAFQTTLEYRALMSQQIHFFDLTDKELAETFQSFGLSKFRAKQILDWVYAKGVIDPNQMTNLSVKDRELVKNKLEFLQGVAVKHQVATDGTQKLLIDWALSGNSLSVLNNQEGGSESQTECVMIPAVSGVGSHRKTACISSQVGCPVGCSFCASGIGGLDANLTTGQIVQQVWQLAQLDQVGRISNVVFMGMGEPLSNFNAVTKALRIINAPWGLGVSARKITVSTVGLPAQIKRLAQFDLPITLAISLHAPNDEIRKELIPWAEYVTIEQLKDAANTYFEQSGREVTLEYILIGGVNDQREHAKELSVLARSMRCNINLIRYNEVDGMPYQRPLNDDVLLFQAILQKAGLNVHIRASRGRDISAACGQLRHEHSK</sequence>
<evidence type="ECO:0000256" key="2">
    <source>
        <dbReference type="ARBA" id="ARBA00007544"/>
    </source>
</evidence>
<comment type="catalytic activity">
    <reaction evidence="14">
        <text>adenosine(2503) in 23S rRNA + 2 reduced [2Fe-2S]-[ferredoxin] + 2 S-adenosyl-L-methionine = 2-methyladenosine(2503) in 23S rRNA + 5'-deoxyadenosine + L-methionine + 2 oxidized [2Fe-2S]-[ferredoxin] + S-adenosyl-L-homocysteine</text>
        <dbReference type="Rhea" id="RHEA:42916"/>
        <dbReference type="Rhea" id="RHEA-COMP:10000"/>
        <dbReference type="Rhea" id="RHEA-COMP:10001"/>
        <dbReference type="Rhea" id="RHEA-COMP:10152"/>
        <dbReference type="Rhea" id="RHEA-COMP:10282"/>
        <dbReference type="ChEBI" id="CHEBI:17319"/>
        <dbReference type="ChEBI" id="CHEBI:33737"/>
        <dbReference type="ChEBI" id="CHEBI:33738"/>
        <dbReference type="ChEBI" id="CHEBI:57844"/>
        <dbReference type="ChEBI" id="CHEBI:57856"/>
        <dbReference type="ChEBI" id="CHEBI:59789"/>
        <dbReference type="ChEBI" id="CHEBI:74411"/>
        <dbReference type="ChEBI" id="CHEBI:74497"/>
        <dbReference type="EC" id="2.1.1.192"/>
    </reaction>
</comment>
<reference evidence="16 17" key="1">
    <citation type="submission" date="2019-02" db="EMBL/GenBank/DDBJ databases">
        <title>Deep-cultivation of Planctomycetes and their phenomic and genomic characterization uncovers novel biology.</title>
        <authorList>
            <person name="Wiegand S."/>
            <person name="Jogler M."/>
            <person name="Boedeker C."/>
            <person name="Pinto D."/>
            <person name="Vollmers J."/>
            <person name="Rivas-Marin E."/>
            <person name="Kohn T."/>
            <person name="Peeters S.H."/>
            <person name="Heuer A."/>
            <person name="Rast P."/>
            <person name="Oberbeckmann S."/>
            <person name="Bunk B."/>
            <person name="Jeske O."/>
            <person name="Meyerdierks A."/>
            <person name="Storesund J.E."/>
            <person name="Kallscheuer N."/>
            <person name="Luecker S."/>
            <person name="Lage O.M."/>
            <person name="Pohl T."/>
            <person name="Merkel B.J."/>
            <person name="Hornburger P."/>
            <person name="Mueller R.-W."/>
            <person name="Bruemmer F."/>
            <person name="Labrenz M."/>
            <person name="Spormann A.M."/>
            <person name="Op den Camp H."/>
            <person name="Overmann J."/>
            <person name="Amann R."/>
            <person name="Jetten M.S.M."/>
            <person name="Mascher T."/>
            <person name="Medema M.H."/>
            <person name="Devos D.P."/>
            <person name="Kaster A.-K."/>
            <person name="Ovreas L."/>
            <person name="Rohde M."/>
            <person name="Galperin M.Y."/>
            <person name="Jogler C."/>
        </authorList>
    </citation>
    <scope>NUCLEOTIDE SEQUENCE [LARGE SCALE GENOMIC DNA]</scope>
    <source>
        <strain evidence="16 17">KS4</strain>
    </source>
</reference>
<accession>A0A517YU31</accession>
<comment type="function">
    <text evidence="14">Specifically methylates position 2 of adenine 2503 in 23S rRNA and position 2 of adenine 37 in tRNAs.</text>
</comment>
<dbReference type="PROSITE" id="PS51918">
    <property type="entry name" value="RADICAL_SAM"/>
    <property type="match status" value="1"/>
</dbReference>
<feature type="active site" description="Proton acceptor" evidence="14">
    <location>
        <position position="127"/>
    </location>
</feature>
<dbReference type="GO" id="GO:0019843">
    <property type="term" value="F:rRNA binding"/>
    <property type="evidence" value="ECO:0007669"/>
    <property type="project" value="UniProtKB-UniRule"/>
</dbReference>
<comment type="similarity">
    <text evidence="2 14">Belongs to the radical SAM superfamily. RlmN family.</text>
</comment>
<dbReference type="PANTHER" id="PTHR30544">
    <property type="entry name" value="23S RRNA METHYLTRANSFERASE"/>
    <property type="match status" value="1"/>
</dbReference>
<dbReference type="InterPro" id="IPR048641">
    <property type="entry name" value="RlmN_N"/>
</dbReference>
<evidence type="ECO:0000256" key="4">
    <source>
        <dbReference type="ARBA" id="ARBA00022490"/>
    </source>
</evidence>
<protein>
    <recommendedName>
        <fullName evidence="14">Probable dual-specificity RNA methyltransferase RlmN</fullName>
        <ecNumber evidence="14">2.1.1.192</ecNumber>
    </recommendedName>
    <alternativeName>
        <fullName evidence="14">23S rRNA (adenine(2503)-C(2))-methyltransferase</fullName>
    </alternativeName>
    <alternativeName>
        <fullName evidence="14">23S rRNA m2A2503 methyltransferase</fullName>
    </alternativeName>
    <alternativeName>
        <fullName evidence="14">Ribosomal RNA large subunit methyltransferase N</fullName>
    </alternativeName>
    <alternativeName>
        <fullName evidence="14">tRNA (adenine(37)-C(2))-methyltransferase</fullName>
    </alternativeName>
    <alternativeName>
        <fullName evidence="14">tRNA m2A37 methyltransferase</fullName>
    </alternativeName>
</protein>
<dbReference type="HAMAP" id="MF_01849">
    <property type="entry name" value="RNA_methyltr_RlmN"/>
    <property type="match status" value="1"/>
</dbReference>
<dbReference type="NCBIfam" id="TIGR00048">
    <property type="entry name" value="rRNA_mod_RlmN"/>
    <property type="match status" value="1"/>
</dbReference>
<dbReference type="InterPro" id="IPR006638">
    <property type="entry name" value="Elp3/MiaA/NifB-like_rSAM"/>
</dbReference>
<evidence type="ECO:0000256" key="14">
    <source>
        <dbReference type="HAMAP-Rule" id="MF_01849"/>
    </source>
</evidence>
<feature type="active site" description="S-methylcysteine intermediate" evidence="14">
    <location>
        <position position="374"/>
    </location>
</feature>
<keyword evidence="17" id="KW-1185">Reference proteome</keyword>
<name>A0A517YU31_9BACT</name>
<keyword evidence="12 14" id="KW-0411">Iron-sulfur</keyword>
<evidence type="ECO:0000256" key="1">
    <source>
        <dbReference type="ARBA" id="ARBA00004496"/>
    </source>
</evidence>
<evidence type="ECO:0000256" key="9">
    <source>
        <dbReference type="ARBA" id="ARBA00022694"/>
    </source>
</evidence>
<comment type="caution">
    <text evidence="14">Lacks conserved residue(s) required for the propagation of feature annotation.</text>
</comment>
<dbReference type="Gene3D" id="3.20.20.70">
    <property type="entry name" value="Aldolase class I"/>
    <property type="match status" value="1"/>
</dbReference>
<organism evidence="16 17">
    <name type="scientific">Poriferisphaera corsica</name>
    <dbReference type="NCBI Taxonomy" id="2528020"/>
    <lineage>
        <taxon>Bacteria</taxon>
        <taxon>Pseudomonadati</taxon>
        <taxon>Planctomycetota</taxon>
        <taxon>Phycisphaerae</taxon>
        <taxon>Phycisphaerales</taxon>
        <taxon>Phycisphaeraceae</taxon>
        <taxon>Poriferisphaera</taxon>
    </lineage>
</organism>
<evidence type="ECO:0000256" key="7">
    <source>
        <dbReference type="ARBA" id="ARBA00022679"/>
    </source>
</evidence>
<dbReference type="SFLD" id="SFLDG01062">
    <property type="entry name" value="methyltransferase_(Class_A)"/>
    <property type="match status" value="1"/>
</dbReference>
<proteinExistence type="inferred from homology"/>
<dbReference type="InterPro" id="IPR027492">
    <property type="entry name" value="RNA_MTrfase_RlmN"/>
</dbReference>
<dbReference type="InterPro" id="IPR007197">
    <property type="entry name" value="rSAM"/>
</dbReference>
<dbReference type="Pfam" id="PF04055">
    <property type="entry name" value="Radical_SAM"/>
    <property type="match status" value="1"/>
</dbReference>
<dbReference type="GO" id="GO:0030488">
    <property type="term" value="P:tRNA methylation"/>
    <property type="evidence" value="ECO:0007669"/>
    <property type="project" value="UniProtKB-UniRule"/>
</dbReference>
<evidence type="ECO:0000259" key="15">
    <source>
        <dbReference type="PROSITE" id="PS51918"/>
    </source>
</evidence>
<comment type="cofactor">
    <cofactor evidence="14">
        <name>[4Fe-4S] cluster</name>
        <dbReference type="ChEBI" id="CHEBI:49883"/>
    </cofactor>
    <text evidence="14">Binds 1 [4Fe-4S] cluster. The cluster is coordinated with 3 cysteines and an exchangeable S-adenosyl-L-methionine.</text>
</comment>
<keyword evidence="6 14" id="KW-0489">Methyltransferase</keyword>
<dbReference type="SUPFAM" id="SSF102114">
    <property type="entry name" value="Radical SAM enzymes"/>
    <property type="match status" value="1"/>
</dbReference>
<evidence type="ECO:0000313" key="17">
    <source>
        <dbReference type="Proteomes" id="UP000317369"/>
    </source>
</evidence>
<dbReference type="InterPro" id="IPR013785">
    <property type="entry name" value="Aldolase_TIM"/>
</dbReference>
<keyword evidence="7 14" id="KW-0808">Transferase</keyword>
<comment type="miscellaneous">
    <text evidence="14">Reaction proceeds by a ping-pong mechanism involving intermediate methylation of a conserved cysteine residue.</text>
</comment>
<feature type="domain" description="Radical SAM core" evidence="15">
    <location>
        <begin position="138"/>
        <end position="369"/>
    </location>
</feature>
<dbReference type="InterPro" id="IPR004383">
    <property type="entry name" value="rRNA_lsu_MTrfase_RlmN/Cfr"/>
</dbReference>
<dbReference type="InterPro" id="IPR040072">
    <property type="entry name" value="Methyltransferase_A"/>
</dbReference>
<dbReference type="PANTHER" id="PTHR30544:SF5">
    <property type="entry name" value="RADICAL SAM CORE DOMAIN-CONTAINING PROTEIN"/>
    <property type="match status" value="1"/>
</dbReference>
<comment type="subcellular location">
    <subcellularLocation>
        <location evidence="1 14">Cytoplasm</location>
    </subcellularLocation>
</comment>
<evidence type="ECO:0000256" key="13">
    <source>
        <dbReference type="ARBA" id="ARBA00023157"/>
    </source>
</evidence>
<dbReference type="GO" id="GO:0070475">
    <property type="term" value="P:rRNA base methylation"/>
    <property type="evidence" value="ECO:0007669"/>
    <property type="project" value="UniProtKB-UniRule"/>
</dbReference>
<evidence type="ECO:0000256" key="11">
    <source>
        <dbReference type="ARBA" id="ARBA00023004"/>
    </source>
</evidence>
<feature type="binding site" evidence="14">
    <location>
        <position position="159"/>
    </location>
    <ligand>
        <name>[4Fe-4S] cluster</name>
        <dbReference type="ChEBI" id="CHEBI:49883"/>
        <note>4Fe-4S-S-AdoMet</note>
    </ligand>
</feature>
<dbReference type="Pfam" id="PF21016">
    <property type="entry name" value="RlmN_N"/>
    <property type="match status" value="1"/>
</dbReference>
<keyword evidence="4 14" id="KW-0963">Cytoplasm</keyword>
<dbReference type="GO" id="GO:0000049">
    <property type="term" value="F:tRNA binding"/>
    <property type="evidence" value="ECO:0007669"/>
    <property type="project" value="UniProtKB-UniRule"/>
</dbReference>
<dbReference type="GO" id="GO:0002935">
    <property type="term" value="F:tRNA (adenine(37)-C2)-methyltransferase activity"/>
    <property type="evidence" value="ECO:0007669"/>
    <property type="project" value="UniProtKB-UniRule"/>
</dbReference>
<dbReference type="KEGG" id="pcor:KS4_18010"/>
<evidence type="ECO:0000256" key="10">
    <source>
        <dbReference type="ARBA" id="ARBA00022723"/>
    </source>
</evidence>
<evidence type="ECO:0000256" key="8">
    <source>
        <dbReference type="ARBA" id="ARBA00022691"/>
    </source>
</evidence>
<evidence type="ECO:0000313" key="16">
    <source>
        <dbReference type="EMBL" id="QDU33745.1"/>
    </source>
</evidence>
<dbReference type="PIRSF" id="PIRSF006004">
    <property type="entry name" value="CHP00048"/>
    <property type="match status" value="1"/>
</dbReference>